<dbReference type="PANTHER" id="PTHR30244:SF34">
    <property type="entry name" value="DTDP-4-AMINO-4,6-DIDEOXYGALACTOSE TRANSAMINASE"/>
    <property type="match status" value="1"/>
</dbReference>
<comment type="caution">
    <text evidence="2">The sequence shown here is derived from an EMBL/GenBank/DDBJ whole genome shotgun (WGS) entry which is preliminary data.</text>
</comment>
<dbReference type="Gene3D" id="3.90.1150.10">
    <property type="entry name" value="Aspartate Aminotransferase, domain 1"/>
    <property type="match status" value="1"/>
</dbReference>
<dbReference type="InterPro" id="IPR000653">
    <property type="entry name" value="DegT/StrS_aminotransferase"/>
</dbReference>
<dbReference type="Proteomes" id="UP000178651">
    <property type="component" value="Unassembled WGS sequence"/>
</dbReference>
<dbReference type="GO" id="GO:0000271">
    <property type="term" value="P:polysaccharide biosynthetic process"/>
    <property type="evidence" value="ECO:0007669"/>
    <property type="project" value="TreeGrafter"/>
</dbReference>
<dbReference type="PANTHER" id="PTHR30244">
    <property type="entry name" value="TRANSAMINASE"/>
    <property type="match status" value="1"/>
</dbReference>
<comment type="similarity">
    <text evidence="1">Belongs to the DegT/DnrJ/EryC1 family.</text>
</comment>
<proteinExistence type="inferred from homology"/>
<evidence type="ECO:0000313" key="2">
    <source>
        <dbReference type="EMBL" id="OGY57253.1"/>
    </source>
</evidence>
<evidence type="ECO:0000313" key="3">
    <source>
        <dbReference type="Proteomes" id="UP000178651"/>
    </source>
</evidence>
<dbReference type="Gene3D" id="3.40.640.10">
    <property type="entry name" value="Type I PLP-dependent aspartate aminotransferase-like (Major domain)"/>
    <property type="match status" value="1"/>
</dbReference>
<dbReference type="InterPro" id="IPR015424">
    <property type="entry name" value="PyrdxlP-dep_Trfase"/>
</dbReference>
<dbReference type="InterPro" id="IPR015421">
    <property type="entry name" value="PyrdxlP-dep_Trfase_major"/>
</dbReference>
<name>A0A1G1YY31_9BACT</name>
<feature type="non-terminal residue" evidence="2">
    <location>
        <position position="1"/>
    </location>
</feature>
<accession>A0A1G1YY31</accession>
<evidence type="ECO:0008006" key="4">
    <source>
        <dbReference type="Google" id="ProtNLM"/>
    </source>
</evidence>
<evidence type="ECO:0000256" key="1">
    <source>
        <dbReference type="RuleBase" id="RU004508"/>
    </source>
</evidence>
<sequence>KKITSKSKAVIVQHTFGMPAPMDEILKIAKKHNLKVIEDVAHALGVKYKGKKLGTWGDAAILSFGRSKIISTVSGGAAVVNDKSIAENLDAFYKSCKPPRKFWILRQLLHPLVFSLVTNLYNFFYLGRVIAVLAKSFRLYTPSVYGSEKRGGRPPLSPSRLPNALAVLGIKQLAKLESFTEHRIKLAKVYEEGFRKNKRITLVKNVSKGPLLYFPLVLENGFVALEVVKMTRQNDIYLDIWPAKIVVGPEGTHLNKLFYIAGTCPQAESLALESIVLPVSPVTTREDAKRIINLISNYVHG</sequence>
<dbReference type="InterPro" id="IPR015422">
    <property type="entry name" value="PyrdxlP-dep_Trfase_small"/>
</dbReference>
<dbReference type="EMBL" id="MHIU01000040">
    <property type="protein sequence ID" value="OGY57253.1"/>
    <property type="molecule type" value="Genomic_DNA"/>
</dbReference>
<reference evidence="2 3" key="1">
    <citation type="journal article" date="2016" name="Nat. Commun.">
        <title>Thousands of microbial genomes shed light on interconnected biogeochemical processes in an aquifer system.</title>
        <authorList>
            <person name="Anantharaman K."/>
            <person name="Brown C.T."/>
            <person name="Hug L.A."/>
            <person name="Sharon I."/>
            <person name="Castelle C.J."/>
            <person name="Probst A.J."/>
            <person name="Thomas B.C."/>
            <person name="Singh A."/>
            <person name="Wilkins M.J."/>
            <person name="Karaoz U."/>
            <person name="Brodie E.L."/>
            <person name="Williams K.H."/>
            <person name="Hubbard S.S."/>
            <person name="Banfield J.F."/>
        </authorList>
    </citation>
    <scope>NUCLEOTIDE SEQUENCE [LARGE SCALE GENOMIC DNA]</scope>
</reference>
<dbReference type="GO" id="GO:0008483">
    <property type="term" value="F:transaminase activity"/>
    <property type="evidence" value="ECO:0007669"/>
    <property type="project" value="TreeGrafter"/>
</dbReference>
<dbReference type="GO" id="GO:0030170">
    <property type="term" value="F:pyridoxal phosphate binding"/>
    <property type="evidence" value="ECO:0007669"/>
    <property type="project" value="TreeGrafter"/>
</dbReference>
<dbReference type="SUPFAM" id="SSF53383">
    <property type="entry name" value="PLP-dependent transferases"/>
    <property type="match status" value="1"/>
</dbReference>
<protein>
    <recommendedName>
        <fullName evidence="4">Aminotransferase</fullName>
    </recommendedName>
</protein>
<keyword evidence="1" id="KW-0663">Pyridoxal phosphate</keyword>
<gene>
    <name evidence="2" type="ORF">A3D47_00875</name>
</gene>
<dbReference type="AlphaFoldDB" id="A0A1G1YY31"/>
<dbReference type="Pfam" id="PF01041">
    <property type="entry name" value="DegT_DnrJ_EryC1"/>
    <property type="match status" value="2"/>
</dbReference>
<organism evidence="2 3">
    <name type="scientific">Candidatus Colwellbacteria bacterium RIFCSPHIGHO2_02_FULL_43_15</name>
    <dbReference type="NCBI Taxonomy" id="1797686"/>
    <lineage>
        <taxon>Bacteria</taxon>
        <taxon>Candidatus Colwelliibacteriota</taxon>
    </lineage>
</organism>